<dbReference type="RefSeq" id="WP_187761784.1">
    <property type="nucleotide sequence ID" value="NZ_CP061038.1"/>
</dbReference>
<dbReference type="Proteomes" id="UP000516148">
    <property type="component" value="Chromosome"/>
</dbReference>
<sequence length="226" mass="23812">MIALFLAPLLIGAAPAPRDWSKTVTQTSSGAFVVGNPKAKVKLIEYLSYTCPHCGHFSAQSAGVLKGKYVRSGSTSVELRHAIRDKLDMAATIIARCTGPAGFFAATDAMFASQEDWLVRGMQFDRVNAGRMGLYPENARLRALADGAGLTDIGRARGLSDAALDACFANEADTLKVVVMADAAWTAIRAAAPNDGGTPSFVVNGKPYPHADWAALDKVLQAAGAR</sequence>
<evidence type="ECO:0000313" key="2">
    <source>
        <dbReference type="EMBL" id="QNQ09472.1"/>
    </source>
</evidence>
<accession>A0A7H0LIG9</accession>
<keyword evidence="3" id="KW-1185">Reference proteome</keyword>
<gene>
    <name evidence="2" type="ORF">H3Z74_23005</name>
</gene>
<dbReference type="Pfam" id="PF13462">
    <property type="entry name" value="Thioredoxin_4"/>
    <property type="match status" value="1"/>
</dbReference>
<proteinExistence type="predicted"/>
<dbReference type="Gene3D" id="3.40.30.10">
    <property type="entry name" value="Glutaredoxin"/>
    <property type="match status" value="1"/>
</dbReference>
<dbReference type="InterPro" id="IPR036249">
    <property type="entry name" value="Thioredoxin-like_sf"/>
</dbReference>
<organism evidence="2 3">
    <name type="scientific">Sphingomonas alpina</name>
    <dbReference type="NCBI Taxonomy" id="653931"/>
    <lineage>
        <taxon>Bacteria</taxon>
        <taxon>Pseudomonadati</taxon>
        <taxon>Pseudomonadota</taxon>
        <taxon>Alphaproteobacteria</taxon>
        <taxon>Sphingomonadales</taxon>
        <taxon>Sphingomonadaceae</taxon>
        <taxon>Sphingomonas</taxon>
    </lineage>
</organism>
<dbReference type="SUPFAM" id="SSF52833">
    <property type="entry name" value="Thioredoxin-like"/>
    <property type="match status" value="1"/>
</dbReference>
<dbReference type="KEGG" id="spap:H3Z74_23005"/>
<dbReference type="EMBL" id="CP061038">
    <property type="protein sequence ID" value="QNQ09472.1"/>
    <property type="molecule type" value="Genomic_DNA"/>
</dbReference>
<reference evidence="2 3" key="1">
    <citation type="submission" date="2020-09" db="EMBL/GenBank/DDBJ databases">
        <title>Sphingomonas sp., a new species isolated from pork steak.</title>
        <authorList>
            <person name="Heidler von Heilborn D."/>
        </authorList>
    </citation>
    <scope>NUCLEOTIDE SEQUENCE [LARGE SCALE GENOMIC DNA]</scope>
    <source>
        <strain evidence="3">S8-3T</strain>
    </source>
</reference>
<evidence type="ECO:0000313" key="3">
    <source>
        <dbReference type="Proteomes" id="UP000516148"/>
    </source>
</evidence>
<feature type="domain" description="Thioredoxin-like fold" evidence="1">
    <location>
        <begin position="30"/>
        <end position="221"/>
    </location>
</feature>
<dbReference type="Gene3D" id="1.10.40.110">
    <property type="match status" value="1"/>
</dbReference>
<protein>
    <submittedName>
        <fullName evidence="2">Thioredoxin domain-containing protein</fullName>
    </submittedName>
</protein>
<dbReference type="InterPro" id="IPR012336">
    <property type="entry name" value="Thioredoxin-like_fold"/>
</dbReference>
<evidence type="ECO:0000259" key="1">
    <source>
        <dbReference type="Pfam" id="PF13462"/>
    </source>
</evidence>
<dbReference type="AlphaFoldDB" id="A0A7H0LIG9"/>
<name>A0A7H0LIG9_9SPHN</name>